<evidence type="ECO:0000256" key="2">
    <source>
        <dbReference type="ARBA" id="ARBA00023125"/>
    </source>
</evidence>
<evidence type="ECO:0000256" key="1">
    <source>
        <dbReference type="ARBA" id="ARBA00023015"/>
    </source>
</evidence>
<reference evidence="5 6" key="1">
    <citation type="submission" date="2012-09" db="EMBL/GenBank/DDBJ databases">
        <title>Genome Sequence of alkane-degrading Bacterium Alcanivorax sp. 521-1.</title>
        <authorList>
            <person name="Lai Q."/>
            <person name="Shao Z."/>
        </authorList>
    </citation>
    <scope>NUCLEOTIDE SEQUENCE [LARGE SCALE GENOMIC DNA]</scope>
    <source>
        <strain evidence="5 6">521-1</strain>
    </source>
</reference>
<dbReference type="PANTHER" id="PTHR47894:SF1">
    <property type="entry name" value="HTH-TYPE TRANSCRIPTIONAL REGULATOR VQSM"/>
    <property type="match status" value="1"/>
</dbReference>
<dbReference type="RefSeq" id="WP_194864595.1">
    <property type="nucleotide sequence ID" value="NZ_ARXX01000015.1"/>
</dbReference>
<organism evidence="5 6">
    <name type="scientific">Alloalcanivorax profundimaris</name>
    <dbReference type="NCBI Taxonomy" id="2735259"/>
    <lineage>
        <taxon>Bacteria</taxon>
        <taxon>Pseudomonadati</taxon>
        <taxon>Pseudomonadota</taxon>
        <taxon>Gammaproteobacteria</taxon>
        <taxon>Oceanospirillales</taxon>
        <taxon>Alcanivoracaceae</taxon>
        <taxon>Alloalcanivorax</taxon>
    </lineage>
</organism>
<keyword evidence="2" id="KW-0238">DNA-binding</keyword>
<dbReference type="Pfam" id="PF12625">
    <property type="entry name" value="Arabinose_bd"/>
    <property type="match status" value="1"/>
</dbReference>
<keyword evidence="6" id="KW-1185">Reference proteome</keyword>
<dbReference type="InterPro" id="IPR009057">
    <property type="entry name" value="Homeodomain-like_sf"/>
</dbReference>
<comment type="caution">
    <text evidence="5">The sequence shown here is derived from an EMBL/GenBank/DDBJ whole genome shotgun (WGS) entry which is preliminary data.</text>
</comment>
<dbReference type="Gene3D" id="1.10.10.60">
    <property type="entry name" value="Homeodomain-like"/>
    <property type="match status" value="1"/>
</dbReference>
<dbReference type="EMBL" id="ARXX01000015">
    <property type="protein sequence ID" value="MBF5056010.1"/>
    <property type="molecule type" value="Genomic_DNA"/>
</dbReference>
<proteinExistence type="predicted"/>
<dbReference type="SMART" id="SM00342">
    <property type="entry name" value="HTH_ARAC"/>
    <property type="match status" value="1"/>
</dbReference>
<evidence type="ECO:0000259" key="4">
    <source>
        <dbReference type="PROSITE" id="PS01124"/>
    </source>
</evidence>
<dbReference type="PANTHER" id="PTHR47894">
    <property type="entry name" value="HTH-TYPE TRANSCRIPTIONAL REGULATOR GADX"/>
    <property type="match status" value="1"/>
</dbReference>
<dbReference type="PROSITE" id="PS01124">
    <property type="entry name" value="HTH_ARAC_FAMILY_2"/>
    <property type="match status" value="1"/>
</dbReference>
<feature type="domain" description="HTH araC/xylS-type" evidence="4">
    <location>
        <begin position="240"/>
        <end position="339"/>
    </location>
</feature>
<dbReference type="Pfam" id="PF12833">
    <property type="entry name" value="HTH_18"/>
    <property type="match status" value="1"/>
</dbReference>
<evidence type="ECO:0000256" key="3">
    <source>
        <dbReference type="ARBA" id="ARBA00023163"/>
    </source>
</evidence>
<keyword evidence="1" id="KW-0805">Transcription regulation</keyword>
<keyword evidence="3" id="KW-0804">Transcription</keyword>
<evidence type="ECO:0000313" key="5">
    <source>
        <dbReference type="EMBL" id="MBF5056010.1"/>
    </source>
</evidence>
<dbReference type="Proteomes" id="UP000662703">
    <property type="component" value="Unassembled WGS sequence"/>
</dbReference>
<accession>A0ABS0APS9</accession>
<dbReference type="InterPro" id="IPR018060">
    <property type="entry name" value="HTH_AraC"/>
</dbReference>
<evidence type="ECO:0000313" key="6">
    <source>
        <dbReference type="Proteomes" id="UP000662703"/>
    </source>
</evidence>
<dbReference type="SUPFAM" id="SSF46689">
    <property type="entry name" value="Homeodomain-like"/>
    <property type="match status" value="1"/>
</dbReference>
<sequence length="344" mass="39127">MDPLGFISVAALRQYLASARVRRVDVDQALAASGIGAGELTDPEARIRGARFERLLNELVRRSDDPLFGLHTSEHVQPGSYNVMGYIAMSAGTVGEALSKVSRYEKLVGDMGTTETRLHDEHSEILWHCRYPRQPARRHLIENVFGSWLHYTRWLTGDLKLAPGEVWFEHPGPRFLHQQREYERVFRCPVRFSRPYSALIGPRRLLDYPLRQPDPTLLSTLEAHAARQLGALGIATSLGQRVRQCLEEALGGGRLPDRDQVARALRLNTRTLHRRLAAEGTGWQRILDEVRLERAKQRLRDSDCPQGEIAEDLGYADIRCFQRSFKRHTGQTPGQWRRGLRDAG</sequence>
<gene>
    <name evidence="5" type="ORF">Y5W_01304</name>
</gene>
<dbReference type="InterPro" id="IPR032687">
    <property type="entry name" value="AraC-type_N"/>
</dbReference>
<name>A0ABS0APS9_9GAMM</name>
<protein>
    <submittedName>
        <fullName evidence="5">AraC family transcriptional regulator</fullName>
    </submittedName>
</protein>